<evidence type="ECO:0000259" key="3">
    <source>
        <dbReference type="Pfam" id="PF13087"/>
    </source>
</evidence>
<dbReference type="Pfam" id="PF13086">
    <property type="entry name" value="AAA_11"/>
    <property type="match status" value="1"/>
</dbReference>
<dbReference type="InterPro" id="IPR045055">
    <property type="entry name" value="DNA2/NAM7-like"/>
</dbReference>
<dbReference type="AlphaFoldDB" id="A0A1L8DJ17"/>
<dbReference type="GO" id="GO:0031048">
    <property type="term" value="P:regulatory ncRNA-mediated heterochromatin formation"/>
    <property type="evidence" value="ECO:0007669"/>
    <property type="project" value="TreeGrafter"/>
</dbReference>
<accession>A0A1L8DJ17</accession>
<proteinExistence type="predicted"/>
<dbReference type="InterPro" id="IPR027417">
    <property type="entry name" value="P-loop_NTPase"/>
</dbReference>
<feature type="domain" description="DNA2/NAM7 helicase-like C-terminal" evidence="3">
    <location>
        <begin position="707"/>
        <end position="911"/>
    </location>
</feature>
<feature type="region of interest" description="Disordered" evidence="1">
    <location>
        <begin position="11"/>
        <end position="40"/>
    </location>
</feature>
<dbReference type="InterPro" id="IPR041677">
    <property type="entry name" value="DNA2/NAM7_AAA_11"/>
</dbReference>
<dbReference type="EMBL" id="GFDF01007719">
    <property type="protein sequence ID" value="JAV06365.1"/>
    <property type="molecule type" value="Transcribed_RNA"/>
</dbReference>
<evidence type="ECO:0000313" key="4">
    <source>
        <dbReference type="EMBL" id="JAV06365.1"/>
    </source>
</evidence>
<name>A0A1L8DJ17_9DIPT</name>
<dbReference type="GO" id="GO:0031380">
    <property type="term" value="C:nuclear RNA-directed RNA polymerase complex"/>
    <property type="evidence" value="ECO:0007669"/>
    <property type="project" value="TreeGrafter"/>
</dbReference>
<protein>
    <submittedName>
        <fullName evidence="4">Uncharacterized protein</fullName>
    </submittedName>
</protein>
<dbReference type="Pfam" id="PF13087">
    <property type="entry name" value="AAA_12"/>
    <property type="match status" value="1"/>
</dbReference>
<feature type="domain" description="DNA2/NAM7 helicase helicase" evidence="2">
    <location>
        <begin position="472"/>
        <end position="689"/>
    </location>
</feature>
<dbReference type="GO" id="GO:0004386">
    <property type="term" value="F:helicase activity"/>
    <property type="evidence" value="ECO:0007669"/>
    <property type="project" value="InterPro"/>
</dbReference>
<dbReference type="PANTHER" id="PTHR10887">
    <property type="entry name" value="DNA2/NAM7 HELICASE FAMILY"/>
    <property type="match status" value="1"/>
</dbReference>
<dbReference type="SUPFAM" id="SSF52540">
    <property type="entry name" value="P-loop containing nucleoside triphosphate hydrolases"/>
    <property type="match status" value="1"/>
</dbReference>
<dbReference type="InterPro" id="IPR041679">
    <property type="entry name" value="DNA2/NAM7-like_C"/>
</dbReference>
<evidence type="ECO:0000256" key="1">
    <source>
        <dbReference type="SAM" id="MobiDB-lite"/>
    </source>
</evidence>
<sequence length="997" mass="115200">MRSNYVLGDVAPRTSGYRNDRPGSSGSTRFPRNANHPRESHAFTSWRGQEQSVRVPQKYSPKELLAILRMSPVDAFLEILDTEELFINTTVDDAKSYELTVILINLIGKLHESPLMHHLQDFIRLIFGNNTIFRDDILNYVRYAVDLEENAKPNNIHQADDVWMSLETFCSYGKNFKGTTNCWAYFTRNICRILDGKTQETLVNKYGVFLEIQKELENNYFYAETIYASAKDLEKTLEYTIPKQENGKLHDIKEYIDFQVQYLRSFFLDDLKEAVEEHRKRGSVEEDKIFIINENGTVVFPRVQIREPIKVNNNKRSYFELDLLPHLRNASELPKEVQCTLEKSKSMFMRSPLLFLSATGTFSDIIVVQAPAGANGLDTDENYKGLIYVDILRMENMNESILDKDLVLVNVLNAFESQIHSLKAFENISTATLPMRDYLIDCKASTVVPEMDELFAKTYGNEELERLEHLGLNTKQLEAFKVAHTNQFTLIQGPAGTGKSVVTMKIIESLLKNTSERIVVITYSIPSLDTFLLKCSELTDEISRIGYYSMDEKVRAMELRDTTINDPRWHRLNSKAYKEMMIAKGNFSEAMKVSKVHDSSNFIEKEFNKLRHAKSKNWEMNVLRMYLKSQHSRIIGFTTTGTAKYHQLLELLRPSIVIIEEAAILPESHLITSLTKYTKQVILVGDHFQKSHILELSFPWLPPDDTLLFDRLMKNDINNIRLNEQYRMHPEISDLMRKTYYDDLIDGENVKTFEPIRGIDGQNIFCINLSNVKDSFFHEYVNSKKSKEIKEDDESSDDDDDERTRENNSQVLYFCIGLVIYLQHQGYKPQEVVILTSDGTLDKIKPLLRKMENTFPQLNEVKLTSNYYFRGQECRIVILCLTKDLRFLTSGPHCASTLLTRAKEGLFIVENTLKFLEEKEDEPYWKKVRSVLEEKGLISSGLPVKCEKHAEKMNVSSFWQFLKLAKYCCPIGEKQPGTTPDHPCVDNIDKVELGDEE</sequence>
<organism evidence="4">
    <name type="scientific">Nyssomyia neivai</name>
    <dbReference type="NCBI Taxonomy" id="330878"/>
    <lineage>
        <taxon>Eukaryota</taxon>
        <taxon>Metazoa</taxon>
        <taxon>Ecdysozoa</taxon>
        <taxon>Arthropoda</taxon>
        <taxon>Hexapoda</taxon>
        <taxon>Insecta</taxon>
        <taxon>Pterygota</taxon>
        <taxon>Neoptera</taxon>
        <taxon>Endopterygota</taxon>
        <taxon>Diptera</taxon>
        <taxon>Nematocera</taxon>
        <taxon>Psychodoidea</taxon>
        <taxon>Psychodidae</taxon>
        <taxon>Nyssomyia</taxon>
    </lineage>
</organism>
<reference evidence="4" key="1">
    <citation type="submission" date="2016-12" db="EMBL/GenBank/DDBJ databases">
        <title>An insight into the sialome and mialome of the sand fly, Nyssomyia neivai.</title>
        <authorList>
            <person name="Sebastian V."/>
            <person name="Goulart T.M."/>
            <person name="Oliveira W."/>
            <person name="Calvo E."/>
            <person name="Oliveira L.F."/>
            <person name="Pinto M.C."/>
            <person name="Rosselino A.M."/>
            <person name="Ribeiro J.M."/>
        </authorList>
    </citation>
    <scope>NUCLEOTIDE SEQUENCE</scope>
</reference>
<evidence type="ECO:0000259" key="2">
    <source>
        <dbReference type="Pfam" id="PF13086"/>
    </source>
</evidence>
<dbReference type="Gene3D" id="3.40.50.300">
    <property type="entry name" value="P-loop containing nucleotide triphosphate hydrolases"/>
    <property type="match status" value="2"/>
</dbReference>
<dbReference type="PANTHER" id="PTHR10887:SF341">
    <property type="entry name" value="NFX1-TYPE ZINC FINGER-CONTAINING PROTEIN 1"/>
    <property type="match status" value="1"/>
</dbReference>